<reference evidence="1" key="2">
    <citation type="journal article" date="2015" name="Fish Shellfish Immunol.">
        <title>Early steps in the European eel (Anguilla anguilla)-Vibrio vulnificus interaction in the gills: Role of the RtxA13 toxin.</title>
        <authorList>
            <person name="Callol A."/>
            <person name="Pajuelo D."/>
            <person name="Ebbesson L."/>
            <person name="Teles M."/>
            <person name="MacKenzie S."/>
            <person name="Amaro C."/>
        </authorList>
    </citation>
    <scope>NUCLEOTIDE SEQUENCE</scope>
</reference>
<accession>A0A0E9Q2P0</accession>
<protein>
    <submittedName>
        <fullName evidence="1">Uncharacterized protein</fullName>
    </submittedName>
</protein>
<proteinExistence type="predicted"/>
<evidence type="ECO:0000313" key="1">
    <source>
        <dbReference type="EMBL" id="JAH10610.1"/>
    </source>
</evidence>
<name>A0A0E9Q2P0_ANGAN</name>
<sequence>MHLSYNGRHFSNRN</sequence>
<dbReference type="EMBL" id="GBXM01097967">
    <property type="protein sequence ID" value="JAH10610.1"/>
    <property type="molecule type" value="Transcribed_RNA"/>
</dbReference>
<organism evidence="1">
    <name type="scientific">Anguilla anguilla</name>
    <name type="common">European freshwater eel</name>
    <name type="synonym">Muraena anguilla</name>
    <dbReference type="NCBI Taxonomy" id="7936"/>
    <lineage>
        <taxon>Eukaryota</taxon>
        <taxon>Metazoa</taxon>
        <taxon>Chordata</taxon>
        <taxon>Craniata</taxon>
        <taxon>Vertebrata</taxon>
        <taxon>Euteleostomi</taxon>
        <taxon>Actinopterygii</taxon>
        <taxon>Neopterygii</taxon>
        <taxon>Teleostei</taxon>
        <taxon>Anguilliformes</taxon>
        <taxon>Anguillidae</taxon>
        <taxon>Anguilla</taxon>
    </lineage>
</organism>
<reference evidence="1" key="1">
    <citation type="submission" date="2014-11" db="EMBL/GenBank/DDBJ databases">
        <authorList>
            <person name="Amaro Gonzalez C."/>
        </authorList>
    </citation>
    <scope>NUCLEOTIDE SEQUENCE</scope>
</reference>